<accession>A0A933L4H4</accession>
<organism evidence="1 2">
    <name type="scientific">Devosia nanyangense</name>
    <dbReference type="NCBI Taxonomy" id="1228055"/>
    <lineage>
        <taxon>Bacteria</taxon>
        <taxon>Pseudomonadati</taxon>
        <taxon>Pseudomonadota</taxon>
        <taxon>Alphaproteobacteria</taxon>
        <taxon>Hyphomicrobiales</taxon>
        <taxon>Devosiaceae</taxon>
        <taxon>Devosia</taxon>
    </lineage>
</organism>
<gene>
    <name evidence="1" type="ORF">HY834_10555</name>
</gene>
<evidence type="ECO:0000313" key="2">
    <source>
        <dbReference type="Proteomes" id="UP000782610"/>
    </source>
</evidence>
<dbReference type="EMBL" id="JACRAF010000028">
    <property type="protein sequence ID" value="MBI4922180.1"/>
    <property type="molecule type" value="Genomic_DNA"/>
</dbReference>
<dbReference type="Proteomes" id="UP000782610">
    <property type="component" value="Unassembled WGS sequence"/>
</dbReference>
<evidence type="ECO:0000313" key="1">
    <source>
        <dbReference type="EMBL" id="MBI4922180.1"/>
    </source>
</evidence>
<name>A0A933L4H4_9HYPH</name>
<dbReference type="Pfam" id="PF01042">
    <property type="entry name" value="Ribonuc_L-PSP"/>
    <property type="match status" value="1"/>
</dbReference>
<dbReference type="SUPFAM" id="SSF55298">
    <property type="entry name" value="YjgF-like"/>
    <property type="match status" value="1"/>
</dbReference>
<reference evidence="1" key="1">
    <citation type="submission" date="2020-07" db="EMBL/GenBank/DDBJ databases">
        <title>Huge and variable diversity of episymbiotic CPR bacteria and DPANN archaea in groundwater ecosystems.</title>
        <authorList>
            <person name="He C.Y."/>
            <person name="Keren R."/>
            <person name="Whittaker M."/>
            <person name="Farag I.F."/>
            <person name="Doudna J."/>
            <person name="Cate J.H.D."/>
            <person name="Banfield J.F."/>
        </authorList>
    </citation>
    <scope>NUCLEOTIDE SEQUENCE</scope>
    <source>
        <strain evidence="1">NC_groundwater_1586_Pr3_B-0.1um_66_15</strain>
    </source>
</reference>
<proteinExistence type="predicted"/>
<dbReference type="AlphaFoldDB" id="A0A933L4H4"/>
<dbReference type="InterPro" id="IPR006175">
    <property type="entry name" value="YjgF/YER057c/UK114"/>
</dbReference>
<sequence length="130" mass="13456">MADRVLVSSGSYLEPVIGFSRAVRVGNIVSVGGTAPIAAGGGTAALGDIYGQTRRCLEIVAKALADAGAGLEHVTRTRILLTDIALWEGAARAHAEAFASIRPVTTVMQVSAFVDPEWLVEIEVDAVVPG</sequence>
<dbReference type="Gene3D" id="3.30.1330.40">
    <property type="entry name" value="RutC-like"/>
    <property type="match status" value="1"/>
</dbReference>
<dbReference type="InterPro" id="IPR035959">
    <property type="entry name" value="RutC-like_sf"/>
</dbReference>
<protein>
    <submittedName>
        <fullName evidence="1">RidA family protein</fullName>
    </submittedName>
</protein>
<dbReference type="PANTHER" id="PTHR43857:SF1">
    <property type="entry name" value="YJGH FAMILY PROTEIN"/>
    <property type="match status" value="1"/>
</dbReference>
<dbReference type="PANTHER" id="PTHR43857">
    <property type="entry name" value="BLR7761 PROTEIN"/>
    <property type="match status" value="1"/>
</dbReference>
<comment type="caution">
    <text evidence="1">The sequence shown here is derived from an EMBL/GenBank/DDBJ whole genome shotgun (WGS) entry which is preliminary data.</text>
</comment>